<dbReference type="EMBL" id="MCGR01000009">
    <property type="protein sequence ID" value="ORY88655.1"/>
    <property type="molecule type" value="Genomic_DNA"/>
</dbReference>
<feature type="domain" description="Pre-mRNA-splicing factor Syf1-like N-terminal HAT-repeats" evidence="15">
    <location>
        <begin position="194"/>
        <end position="285"/>
    </location>
</feature>
<evidence type="ECO:0000256" key="9">
    <source>
        <dbReference type="ARBA" id="ARBA00037272"/>
    </source>
</evidence>
<feature type="compositionally biased region" description="Basic and acidic residues" evidence="12">
    <location>
        <begin position="355"/>
        <end position="379"/>
    </location>
</feature>
<dbReference type="SMART" id="SM00386">
    <property type="entry name" value="HAT"/>
    <property type="match status" value="13"/>
</dbReference>
<feature type="region of interest" description="Disordered" evidence="12">
    <location>
        <begin position="348"/>
        <end position="413"/>
    </location>
</feature>
<evidence type="ECO:0000256" key="8">
    <source>
        <dbReference type="ARBA" id="ARBA00023242"/>
    </source>
</evidence>
<keyword evidence="6" id="KW-0677">Repeat</keyword>
<keyword evidence="8" id="KW-0539">Nucleus</keyword>
<dbReference type="InParanoid" id="A0A1Y2FXA2"/>
<dbReference type="GO" id="GO:0000349">
    <property type="term" value="P:generation of catalytic spliceosome for first transesterification step"/>
    <property type="evidence" value="ECO:0007669"/>
    <property type="project" value="TreeGrafter"/>
</dbReference>
<evidence type="ECO:0000259" key="15">
    <source>
        <dbReference type="Pfam" id="PF23233"/>
    </source>
</evidence>
<dbReference type="FunFam" id="1.25.40.10:FF:000038">
    <property type="entry name" value="Putative pre-mRNA-splicing factor SYF1"/>
    <property type="match status" value="1"/>
</dbReference>
<dbReference type="InterPro" id="IPR056350">
    <property type="entry name" value="HAT_Syf1_central"/>
</dbReference>
<evidence type="ECO:0000256" key="11">
    <source>
        <dbReference type="ARBA" id="ARBA00067212"/>
    </source>
</evidence>
<feature type="domain" description="Pre-mRNA-splicing factor SYF1 central HAT repeats" evidence="13">
    <location>
        <begin position="418"/>
        <end position="569"/>
    </location>
</feature>
<evidence type="ECO:0000313" key="16">
    <source>
        <dbReference type="EMBL" id="ORY88655.1"/>
    </source>
</evidence>
<evidence type="ECO:0000256" key="12">
    <source>
        <dbReference type="SAM" id="MobiDB-lite"/>
    </source>
</evidence>
<dbReference type="Gene3D" id="1.25.40.10">
    <property type="entry name" value="Tetratricopeptide repeat domain"/>
    <property type="match status" value="4"/>
</dbReference>
<dbReference type="PANTHER" id="PTHR11246">
    <property type="entry name" value="PRE-MRNA SPLICING FACTOR"/>
    <property type="match status" value="1"/>
</dbReference>
<evidence type="ECO:0000259" key="13">
    <source>
        <dbReference type="Pfam" id="PF23220"/>
    </source>
</evidence>
<comment type="function">
    <text evidence="9">Involved in pre-mRNA splicing and cell cycle progression.</text>
</comment>
<gene>
    <name evidence="16" type="ORF">BCR35DRAFT_288879</name>
</gene>
<comment type="subcellular location">
    <subcellularLocation>
        <location evidence="1">Nucleus</location>
    </subcellularLocation>
</comment>
<accession>A0A1Y2FXA2</accession>
<comment type="subunit">
    <text evidence="3">Associated with the spliceosome.</text>
</comment>
<dbReference type="FunCoup" id="A0A1Y2FXA2">
    <property type="interactions" value="713"/>
</dbReference>
<keyword evidence="4" id="KW-0507">mRNA processing</keyword>
<dbReference type="InterPro" id="IPR055430">
    <property type="entry name" value="HAT_Syf1_CNRKL1_C"/>
</dbReference>
<comment type="similarity">
    <text evidence="2">Belongs to the crooked-neck family.</text>
</comment>
<dbReference type="InterPro" id="IPR011990">
    <property type="entry name" value="TPR-like_helical_dom_sf"/>
</dbReference>
<feature type="compositionally biased region" description="Basic and acidic residues" evidence="12">
    <location>
        <begin position="73"/>
        <end position="85"/>
    </location>
</feature>
<evidence type="ECO:0000256" key="1">
    <source>
        <dbReference type="ARBA" id="ARBA00004123"/>
    </source>
</evidence>
<keyword evidence="17" id="KW-1185">Reference proteome</keyword>
<organism evidence="16 17">
    <name type="scientific">Leucosporidium creatinivorum</name>
    <dbReference type="NCBI Taxonomy" id="106004"/>
    <lineage>
        <taxon>Eukaryota</taxon>
        <taxon>Fungi</taxon>
        <taxon>Dikarya</taxon>
        <taxon>Basidiomycota</taxon>
        <taxon>Pucciniomycotina</taxon>
        <taxon>Microbotryomycetes</taxon>
        <taxon>Leucosporidiales</taxon>
        <taxon>Leucosporidium</taxon>
    </lineage>
</organism>
<dbReference type="Pfam" id="PF23220">
    <property type="entry name" value="HAT_Syf1_M"/>
    <property type="match status" value="1"/>
</dbReference>
<feature type="compositionally biased region" description="Acidic residues" evidence="12">
    <location>
        <begin position="1005"/>
        <end position="1014"/>
    </location>
</feature>
<dbReference type="Proteomes" id="UP000193467">
    <property type="component" value="Unassembled WGS sequence"/>
</dbReference>
<reference evidence="16 17" key="1">
    <citation type="submission" date="2016-07" db="EMBL/GenBank/DDBJ databases">
        <title>Pervasive Adenine N6-methylation of Active Genes in Fungi.</title>
        <authorList>
            <consortium name="DOE Joint Genome Institute"/>
            <person name="Mondo S.J."/>
            <person name="Dannebaum R.O."/>
            <person name="Kuo R.C."/>
            <person name="Labutti K."/>
            <person name="Haridas S."/>
            <person name="Kuo A."/>
            <person name="Salamov A."/>
            <person name="Ahrendt S.R."/>
            <person name="Lipzen A."/>
            <person name="Sullivan W."/>
            <person name="Andreopoulos W.B."/>
            <person name="Clum A."/>
            <person name="Lindquist E."/>
            <person name="Daum C."/>
            <person name="Ramamoorthy G.K."/>
            <person name="Gryganskyi A."/>
            <person name="Culley D."/>
            <person name="Magnuson J.K."/>
            <person name="James T.Y."/>
            <person name="O'Malley M.A."/>
            <person name="Stajich J.E."/>
            <person name="Spatafora J.W."/>
            <person name="Visel A."/>
            <person name="Grigoriev I.V."/>
        </authorList>
    </citation>
    <scope>NUCLEOTIDE SEQUENCE [LARGE SCALE GENOMIC DNA]</scope>
    <source>
        <strain evidence="16 17">62-1032</strain>
    </source>
</reference>
<dbReference type="STRING" id="106004.A0A1Y2FXA2"/>
<dbReference type="SUPFAM" id="SSF48452">
    <property type="entry name" value="TPR-like"/>
    <property type="match status" value="4"/>
</dbReference>
<dbReference type="FunFam" id="1.25.40.10:FF:000137">
    <property type="entry name" value="Pre-mRNA-splicing factor syf1"/>
    <property type="match status" value="1"/>
</dbReference>
<dbReference type="GO" id="GO:0000974">
    <property type="term" value="C:Prp19 complex"/>
    <property type="evidence" value="ECO:0007669"/>
    <property type="project" value="TreeGrafter"/>
</dbReference>
<dbReference type="InterPro" id="IPR003107">
    <property type="entry name" value="HAT"/>
</dbReference>
<evidence type="ECO:0000313" key="17">
    <source>
        <dbReference type="Proteomes" id="UP000193467"/>
    </source>
</evidence>
<evidence type="ECO:0000256" key="6">
    <source>
        <dbReference type="ARBA" id="ARBA00022737"/>
    </source>
</evidence>
<dbReference type="FunFam" id="1.25.40.10:FF:000023">
    <property type="entry name" value="Pre-mRNA-splicing factor SYF1"/>
    <property type="match status" value="1"/>
</dbReference>
<feature type="domain" description="Pre-mRNA-splicing factor Syf1/CRNKL1-like C-terminal HAT-repeats" evidence="14">
    <location>
        <begin position="571"/>
        <end position="965"/>
    </location>
</feature>
<sequence length="1014" mass="114124">MASEAGDDSFPSLAALSALFPLTSPIPTLLSHPALLDPEHLTTEHDLARNPDQQQRWTQHIATLVEQVQASERTARGKATNEERATLGNKLSSPEGRLGLQKLTDVYERALAHQPRSFTLWKQYLAMRSSYVLGKATLPLKLGAPKKKRGEDGQGRSMVEWLEAGRGEIDELEEGERDVEGSWEGGLDGVVGWEEWRALAAVHERALMWLPSMPRLWLSYLSLFLHPSCPAPLSHTHARRTFDRALRSLAPSLHERIWRIYLKWAENIGGETAVRVWRRYLKVDPTPTHHYVTLLLSLSPPRPLEAAKLLLNLSRRAAAGTYKSPEGKSAYHLLGEWLEVCEKFPEETGVDEEETAKLRAQREKDDKEKAEKAAAEGDANKTAVVPATRGGTRPTPAGKPSTSASPYDASEDPLSPTLLDVEGIVRTEGLAVYKDQAGRLWTGLATYWIKRGEFALARQTFEEGISTVVTLRDFTQIFDAYAEFSESYISSLMEGLADADEEDVEDDEKEMDARMKDFEELMDRRPFLVNEVLLRRNPNDVQEWEKRVALFGNDDEKVAETYTTATKTIAPRKATAQFHTLWIHFAKFYEQGGVAGEAEADLRSARKIFEKATQVPFRKVDELAEIWCEWAEMEVRNENYDEAVKVMQRATTVPKKAGSISFHDEKLSAQARLFKSIKLWSFYVDLEESIGTVETTKSVYDKIFELKIATAQVVINYANFLEENEYWEESFKVYERGVDLFTYPIAFEIWNTYLSKFIKRYGGDKLERARDLFEQALEDCPPKFAKPLYLLYGHLEEEHGLAKRAMSVYDRATSAVENQDKMEMFTYYIAKATANFGLPATRPIYERAIESLPDKQTAEMCLRFAALERKLGEIDRARAIFAHASQFCDPRSNPDFWSTWNSFEIETGSEDTFREYLRIKRAVQAAFNTEASYLSAKLSQVQAGGSAAQEAVNGGAEVDPMSALDAATNSGALGGAFVAASKTSGVKGNVEEKEKAPEQGNADEIAMDDDDDDE</sequence>
<evidence type="ECO:0000256" key="5">
    <source>
        <dbReference type="ARBA" id="ARBA00022728"/>
    </source>
</evidence>
<keyword evidence="7" id="KW-0508">mRNA splicing</keyword>
<keyword evidence="5" id="KW-0747">Spliceosome</keyword>
<evidence type="ECO:0000256" key="7">
    <source>
        <dbReference type="ARBA" id="ARBA00023187"/>
    </source>
</evidence>
<evidence type="ECO:0000256" key="4">
    <source>
        <dbReference type="ARBA" id="ARBA00022664"/>
    </source>
</evidence>
<comment type="caution">
    <text evidence="16">The sequence shown here is derived from an EMBL/GenBank/DDBJ whole genome shotgun (WGS) entry which is preliminary data.</text>
</comment>
<protein>
    <recommendedName>
        <fullName evidence="10">Pre-mRNA-splicing factor SYF1</fullName>
    </recommendedName>
    <alternativeName>
        <fullName evidence="11">Pre-mRNA-splicing factor syf1</fullName>
    </alternativeName>
</protein>
<feature type="region of interest" description="Disordered" evidence="12">
    <location>
        <begin position="72"/>
        <end position="93"/>
    </location>
</feature>
<evidence type="ECO:0000259" key="14">
    <source>
        <dbReference type="Pfam" id="PF23231"/>
    </source>
</evidence>
<dbReference type="InterPro" id="IPR045075">
    <property type="entry name" value="Syf1-like"/>
</dbReference>
<evidence type="ECO:0000256" key="2">
    <source>
        <dbReference type="ARBA" id="ARBA00008644"/>
    </source>
</evidence>
<evidence type="ECO:0000256" key="3">
    <source>
        <dbReference type="ARBA" id="ARBA00011524"/>
    </source>
</evidence>
<dbReference type="GO" id="GO:0071007">
    <property type="term" value="C:U2-type catalytic step 2 spliceosome"/>
    <property type="evidence" value="ECO:0007669"/>
    <property type="project" value="TreeGrafter"/>
</dbReference>
<dbReference type="Pfam" id="PF23231">
    <property type="entry name" value="HAT_Syf1_CNRKL1_C"/>
    <property type="match status" value="1"/>
</dbReference>
<feature type="region of interest" description="Disordered" evidence="12">
    <location>
        <begin position="984"/>
        <end position="1014"/>
    </location>
</feature>
<dbReference type="GO" id="GO:0071014">
    <property type="term" value="C:post-mRNA release spliceosomal complex"/>
    <property type="evidence" value="ECO:0007669"/>
    <property type="project" value="TreeGrafter"/>
</dbReference>
<name>A0A1Y2FXA2_9BASI</name>
<dbReference type="Pfam" id="PF23233">
    <property type="entry name" value="HAT_Syf1_CNRKL1_N"/>
    <property type="match status" value="1"/>
</dbReference>
<dbReference type="InterPro" id="IPR055433">
    <property type="entry name" value="HAT_Syf1-like_N"/>
</dbReference>
<evidence type="ECO:0000256" key="10">
    <source>
        <dbReference type="ARBA" id="ARBA00039472"/>
    </source>
</evidence>
<dbReference type="AlphaFoldDB" id="A0A1Y2FXA2"/>
<proteinExistence type="inferred from homology"/>
<dbReference type="PANTHER" id="PTHR11246:SF5">
    <property type="entry name" value="PRE-MRNA-SPLICING FACTOR SYF1"/>
    <property type="match status" value="1"/>
</dbReference>
<dbReference type="OrthoDB" id="10067343at2759"/>